<accession>A0A644UEX5</accession>
<dbReference type="GO" id="GO:0006139">
    <property type="term" value="P:nucleobase-containing compound metabolic process"/>
    <property type="evidence" value="ECO:0007669"/>
    <property type="project" value="InterPro"/>
</dbReference>
<dbReference type="GO" id="GO:0016301">
    <property type="term" value="F:kinase activity"/>
    <property type="evidence" value="ECO:0007669"/>
    <property type="project" value="UniProtKB-KW"/>
</dbReference>
<proteinExistence type="predicted"/>
<dbReference type="NCBIfam" id="TIGR02173">
    <property type="entry name" value="cyt_kin_arch"/>
    <property type="match status" value="1"/>
</dbReference>
<dbReference type="InterPro" id="IPR011892">
    <property type="entry name" value="Cyt_kin_arch"/>
</dbReference>
<keyword evidence="4 6" id="KW-0418">Kinase</keyword>
<reference evidence="6" key="1">
    <citation type="submission" date="2019-08" db="EMBL/GenBank/DDBJ databases">
        <authorList>
            <person name="Kucharzyk K."/>
            <person name="Murdoch R.W."/>
            <person name="Higgins S."/>
            <person name="Loffler F."/>
        </authorList>
    </citation>
    <scope>NUCLEOTIDE SEQUENCE</scope>
</reference>
<evidence type="ECO:0000256" key="2">
    <source>
        <dbReference type="ARBA" id="ARBA00022679"/>
    </source>
</evidence>
<name>A0A644UEX5_9ZZZZ</name>
<keyword evidence="5" id="KW-0067">ATP-binding</keyword>
<keyword evidence="3" id="KW-0547">Nucleotide-binding</keyword>
<dbReference type="GO" id="GO:0005524">
    <property type="term" value="F:ATP binding"/>
    <property type="evidence" value="ECO:0007669"/>
    <property type="project" value="UniProtKB-KW"/>
</dbReference>
<dbReference type="SUPFAM" id="SSF52540">
    <property type="entry name" value="P-loop containing nucleoside triphosphate hydrolases"/>
    <property type="match status" value="1"/>
</dbReference>
<evidence type="ECO:0000256" key="3">
    <source>
        <dbReference type="ARBA" id="ARBA00022741"/>
    </source>
</evidence>
<protein>
    <submittedName>
        <fullName evidence="6">Cytidylate kinase</fullName>
        <ecNumber evidence="6">2.7.4.25</ecNumber>
    </submittedName>
</protein>
<evidence type="ECO:0000256" key="4">
    <source>
        <dbReference type="ARBA" id="ARBA00022777"/>
    </source>
</evidence>
<comment type="caution">
    <text evidence="6">The sequence shown here is derived from an EMBL/GenBank/DDBJ whole genome shotgun (WGS) entry which is preliminary data.</text>
</comment>
<gene>
    <name evidence="6" type="primary">cmk_11</name>
    <name evidence="6" type="ORF">SDC9_23363</name>
</gene>
<dbReference type="AlphaFoldDB" id="A0A644UEX5"/>
<dbReference type="Pfam" id="PF13238">
    <property type="entry name" value="AAA_18"/>
    <property type="match status" value="1"/>
</dbReference>
<dbReference type="EC" id="2.7.4.25" evidence="6"/>
<dbReference type="GO" id="GO:0016776">
    <property type="term" value="F:phosphotransferase activity, phosphate group as acceptor"/>
    <property type="evidence" value="ECO:0007669"/>
    <property type="project" value="InterPro"/>
</dbReference>
<keyword evidence="2 6" id="KW-0808">Transferase</keyword>
<dbReference type="EMBL" id="VSSQ01000107">
    <property type="protein sequence ID" value="MPL77507.1"/>
    <property type="molecule type" value="Genomic_DNA"/>
</dbReference>
<dbReference type="Gene3D" id="3.40.50.300">
    <property type="entry name" value="P-loop containing nucleotide triphosphate hydrolases"/>
    <property type="match status" value="2"/>
</dbReference>
<evidence type="ECO:0000313" key="6">
    <source>
        <dbReference type="EMBL" id="MPL77507.1"/>
    </source>
</evidence>
<evidence type="ECO:0000256" key="1">
    <source>
        <dbReference type="ARBA" id="ARBA00022490"/>
    </source>
</evidence>
<dbReference type="InterPro" id="IPR027417">
    <property type="entry name" value="P-loop_NTPase"/>
</dbReference>
<organism evidence="6">
    <name type="scientific">bioreactor metagenome</name>
    <dbReference type="NCBI Taxonomy" id="1076179"/>
    <lineage>
        <taxon>unclassified sequences</taxon>
        <taxon>metagenomes</taxon>
        <taxon>ecological metagenomes</taxon>
    </lineage>
</organism>
<keyword evidence="1" id="KW-0963">Cytoplasm</keyword>
<evidence type="ECO:0000256" key="5">
    <source>
        <dbReference type="ARBA" id="ARBA00022840"/>
    </source>
</evidence>
<sequence>MKNIKIAISGDLGSGKSVLSKQLKEELGFEIISIGVIQRELAWKYGMDALEFNKFMETHPEIDEQCDNMVVNYGKEERSLILDSRLAWFFIPHSFKIHLTVDNNIAAKRIYQDNIRKNEKYLNIEDAAQKLLARKDSERRRYKTLYKVDVEDLTNYDCVVDTTNSTPEEIFQIVFKAYQTWLEK</sequence>